<comment type="similarity">
    <text evidence="1">Belongs to the short-chain dehydrogenases/reductases (SDR) family.</text>
</comment>
<dbReference type="GO" id="GO:0004806">
    <property type="term" value="F:triacylglycerol lipase activity"/>
    <property type="evidence" value="ECO:0007669"/>
    <property type="project" value="TreeGrafter"/>
</dbReference>
<evidence type="ECO:0000313" key="3">
    <source>
        <dbReference type="EMBL" id="THC98884.1"/>
    </source>
</evidence>
<reference evidence="3 4" key="1">
    <citation type="submission" date="2019-03" db="EMBL/GenBank/DDBJ databases">
        <title>The genome sequence of a newly discovered highly antifungal drug resistant Aspergillus species, Aspergillus tanneri NIH 1004.</title>
        <authorList>
            <person name="Mounaud S."/>
            <person name="Singh I."/>
            <person name="Joardar V."/>
            <person name="Pakala S."/>
            <person name="Pakala S."/>
            <person name="Venepally P."/>
            <person name="Hoover J."/>
            <person name="Nierman W."/>
            <person name="Chung J."/>
            <person name="Losada L."/>
        </authorList>
    </citation>
    <scope>NUCLEOTIDE SEQUENCE [LARGE SCALE GENOMIC DNA]</scope>
    <source>
        <strain evidence="3 4">NIH1004</strain>
    </source>
</reference>
<dbReference type="GO" id="GO:0000140">
    <property type="term" value="F:acylglycerone-phosphate reductase (NADP+) activity"/>
    <property type="evidence" value="ECO:0007669"/>
    <property type="project" value="TreeGrafter"/>
</dbReference>
<dbReference type="PANTHER" id="PTHR44169:SF3">
    <property type="entry name" value="SHORT-CHAIN DEHYDROGENASE SRDE"/>
    <property type="match status" value="1"/>
</dbReference>
<keyword evidence="2" id="KW-0560">Oxidoreductase</keyword>
<dbReference type="InterPro" id="IPR002347">
    <property type="entry name" value="SDR_fam"/>
</dbReference>
<dbReference type="Proteomes" id="UP000308092">
    <property type="component" value="Unassembled WGS sequence"/>
</dbReference>
<proteinExistence type="inferred from homology"/>
<dbReference type="PANTHER" id="PTHR44169">
    <property type="entry name" value="NADPH-DEPENDENT 1-ACYLDIHYDROXYACETONE PHOSPHATE REDUCTASE"/>
    <property type="match status" value="1"/>
</dbReference>
<dbReference type="AlphaFoldDB" id="A0A4V3UQI9"/>
<comment type="caution">
    <text evidence="3">The sequence shown here is derived from an EMBL/GenBank/DDBJ whole genome shotgun (WGS) entry which is preliminary data.</text>
</comment>
<dbReference type="InterPro" id="IPR036291">
    <property type="entry name" value="NAD(P)-bd_dom_sf"/>
</dbReference>
<dbReference type="Pfam" id="PF00106">
    <property type="entry name" value="adh_short"/>
    <property type="match status" value="1"/>
</dbReference>
<dbReference type="GO" id="GO:0005811">
    <property type="term" value="C:lipid droplet"/>
    <property type="evidence" value="ECO:0007669"/>
    <property type="project" value="TreeGrafter"/>
</dbReference>
<sequence length="184" mass="20670">MPAVDTDVSQVEKMFAVNVLGPMRMVQIFHRLIVDAKGTIVNIGSIGGVVPYIYGWTNTNVLVSVTVVNVISGEVGTNILKRDFDASLPADSIFQPLSDEFKAHVQRTPNTMTPVEYAAGVFAEVQKKSPSAWFWHGNLTTVTRILDALLPRTFWDWLFGREFHFDKLRKAVEEGEKTREKKSE</sequence>
<dbReference type="STRING" id="1220188.A0A4V3UQI9"/>
<dbReference type="GO" id="GO:0005783">
    <property type="term" value="C:endoplasmic reticulum"/>
    <property type="evidence" value="ECO:0007669"/>
    <property type="project" value="TreeGrafter"/>
</dbReference>
<dbReference type="SUPFAM" id="SSF51735">
    <property type="entry name" value="NAD(P)-binding Rossmann-fold domains"/>
    <property type="match status" value="1"/>
</dbReference>
<dbReference type="VEuPathDB" id="FungiDB:EYZ11_001662"/>
<name>A0A4V3UQI9_9EURO</name>
<evidence type="ECO:0000313" key="4">
    <source>
        <dbReference type="Proteomes" id="UP000308092"/>
    </source>
</evidence>
<accession>A0A4V3UQI9</accession>
<dbReference type="Gene3D" id="3.40.50.720">
    <property type="entry name" value="NAD(P)-binding Rossmann-like Domain"/>
    <property type="match status" value="1"/>
</dbReference>
<gene>
    <name evidence="3" type="ORF">EYZ11_001662</name>
</gene>
<protein>
    <submittedName>
        <fullName evidence="3">Uncharacterized protein</fullName>
    </submittedName>
</protein>
<keyword evidence="4" id="KW-1185">Reference proteome</keyword>
<dbReference type="EMBL" id="SOSA01000032">
    <property type="protein sequence ID" value="THC98884.1"/>
    <property type="molecule type" value="Genomic_DNA"/>
</dbReference>
<evidence type="ECO:0000256" key="2">
    <source>
        <dbReference type="ARBA" id="ARBA00023002"/>
    </source>
</evidence>
<dbReference type="GO" id="GO:0006654">
    <property type="term" value="P:phosphatidic acid biosynthetic process"/>
    <property type="evidence" value="ECO:0007669"/>
    <property type="project" value="TreeGrafter"/>
</dbReference>
<organism evidence="3 4">
    <name type="scientific">Aspergillus tanneri</name>
    <dbReference type="NCBI Taxonomy" id="1220188"/>
    <lineage>
        <taxon>Eukaryota</taxon>
        <taxon>Fungi</taxon>
        <taxon>Dikarya</taxon>
        <taxon>Ascomycota</taxon>
        <taxon>Pezizomycotina</taxon>
        <taxon>Eurotiomycetes</taxon>
        <taxon>Eurotiomycetidae</taxon>
        <taxon>Eurotiales</taxon>
        <taxon>Aspergillaceae</taxon>
        <taxon>Aspergillus</taxon>
        <taxon>Aspergillus subgen. Circumdati</taxon>
    </lineage>
</organism>
<dbReference type="GO" id="GO:0019433">
    <property type="term" value="P:triglyceride catabolic process"/>
    <property type="evidence" value="ECO:0007669"/>
    <property type="project" value="TreeGrafter"/>
</dbReference>
<evidence type="ECO:0000256" key="1">
    <source>
        <dbReference type="ARBA" id="ARBA00006484"/>
    </source>
</evidence>